<keyword evidence="1" id="KW-1003">Cell membrane</keyword>
<dbReference type="Gene3D" id="3.30.160.60">
    <property type="entry name" value="Classic Zinc Finger"/>
    <property type="match status" value="1"/>
</dbReference>
<evidence type="ECO:0000256" key="2">
    <source>
        <dbReference type="ARBA" id="ARBA00022692"/>
    </source>
</evidence>
<evidence type="ECO:0000256" key="1">
    <source>
        <dbReference type="ARBA" id="ARBA00022475"/>
    </source>
</evidence>
<keyword evidence="4" id="KW-0472">Membrane</keyword>
<keyword evidence="3" id="KW-1133">Transmembrane helix</keyword>
<protein>
    <submittedName>
        <fullName evidence="7">FIG004453: protein YceG like</fullName>
    </submittedName>
</protein>
<dbReference type="GO" id="GO:0016829">
    <property type="term" value="F:lyase activity"/>
    <property type="evidence" value="ECO:0007669"/>
    <property type="project" value="UniProtKB-KW"/>
</dbReference>
<organism evidence="7">
    <name type="scientific">hydrothermal vent metagenome</name>
    <dbReference type="NCBI Taxonomy" id="652676"/>
    <lineage>
        <taxon>unclassified sequences</taxon>
        <taxon>metagenomes</taxon>
        <taxon>ecological metagenomes</taxon>
    </lineage>
</organism>
<keyword evidence="5" id="KW-0456">Lyase</keyword>
<accession>A0A3B1C5U2</accession>
<dbReference type="GO" id="GO:0071555">
    <property type="term" value="P:cell wall organization"/>
    <property type="evidence" value="ECO:0007669"/>
    <property type="project" value="UniProtKB-KW"/>
</dbReference>
<dbReference type="HAMAP" id="MF_02065">
    <property type="entry name" value="MltG"/>
    <property type="match status" value="1"/>
</dbReference>
<dbReference type="PANTHER" id="PTHR30518:SF2">
    <property type="entry name" value="ENDOLYTIC MUREIN TRANSGLYCOSYLASE"/>
    <property type="match status" value="1"/>
</dbReference>
<proteinExistence type="inferred from homology"/>
<dbReference type="FunFam" id="3.30.160.60:FF:000242">
    <property type="entry name" value="Endolytic murein transglycosylase"/>
    <property type="match status" value="1"/>
</dbReference>
<name>A0A3B1C5U2_9ZZZZ</name>
<keyword evidence="6" id="KW-0961">Cell wall biogenesis/degradation</keyword>
<dbReference type="EMBL" id="UOFZ01000028">
    <property type="protein sequence ID" value="VAX12267.1"/>
    <property type="molecule type" value="Genomic_DNA"/>
</dbReference>
<dbReference type="InterPro" id="IPR003770">
    <property type="entry name" value="MLTG-like"/>
</dbReference>
<sequence>MPKLLYRFLALLILIATIGGGWLWNDYRVFLQTPMSNTALDYSLAPGANLTYVVRDLAQRGVLAKPRYLLMYARLQGNADRIGAGEYRISAGSTPVEFYQQLVEGKVVQHALTIVEGWTFHQMMSALDAHPQIKHTLVGASDAEIMAAIGHPGQHPEGRFLPDTWLFPRGMRDVDFLRRAYVAMQRYLVQEWPKRATGLPLKNSYEALILASIVEKETALARERAEIAGVFIRRLQQHIRLQTDPTVIYGMGERYKGNIRRRDLKRDTPYNTYRHSGLPPTPIALPGRASIHAALHPAPGKTLYFVARGDGSHYFSSTLEEHNRAVIKYQLKGRKRSFSSYRTDNKRK</sequence>
<reference evidence="7" key="1">
    <citation type="submission" date="2018-06" db="EMBL/GenBank/DDBJ databases">
        <authorList>
            <person name="Zhirakovskaya E."/>
        </authorList>
    </citation>
    <scope>NUCLEOTIDE SEQUENCE</scope>
</reference>
<dbReference type="Pfam" id="PF02618">
    <property type="entry name" value="YceG"/>
    <property type="match status" value="1"/>
</dbReference>
<dbReference type="Gene3D" id="3.30.1490.480">
    <property type="entry name" value="Endolytic murein transglycosylase"/>
    <property type="match status" value="1"/>
</dbReference>
<dbReference type="PANTHER" id="PTHR30518">
    <property type="entry name" value="ENDOLYTIC MUREIN TRANSGLYCOSYLASE"/>
    <property type="match status" value="1"/>
</dbReference>
<dbReference type="NCBIfam" id="TIGR00247">
    <property type="entry name" value="endolytic transglycosylase MltG"/>
    <property type="match status" value="1"/>
</dbReference>
<evidence type="ECO:0000313" key="7">
    <source>
        <dbReference type="EMBL" id="VAX12267.1"/>
    </source>
</evidence>
<keyword evidence="2" id="KW-0812">Transmembrane</keyword>
<dbReference type="CDD" id="cd08010">
    <property type="entry name" value="MltG_like"/>
    <property type="match status" value="1"/>
</dbReference>
<gene>
    <name evidence="7" type="ORF">MNBD_GAMMA24-445</name>
</gene>
<evidence type="ECO:0000256" key="3">
    <source>
        <dbReference type="ARBA" id="ARBA00022989"/>
    </source>
</evidence>
<evidence type="ECO:0000256" key="5">
    <source>
        <dbReference type="ARBA" id="ARBA00023239"/>
    </source>
</evidence>
<evidence type="ECO:0000256" key="4">
    <source>
        <dbReference type="ARBA" id="ARBA00023136"/>
    </source>
</evidence>
<dbReference type="AlphaFoldDB" id="A0A3B1C5U2"/>
<evidence type="ECO:0000256" key="6">
    <source>
        <dbReference type="ARBA" id="ARBA00023316"/>
    </source>
</evidence>